<evidence type="ECO:0000313" key="1">
    <source>
        <dbReference type="EMBL" id="KAK9802863.1"/>
    </source>
</evidence>
<keyword evidence="2" id="KW-1185">Reference proteome</keyword>
<dbReference type="AlphaFoldDB" id="A0AAW1NYJ0"/>
<dbReference type="Proteomes" id="UP001489004">
    <property type="component" value="Unassembled WGS sequence"/>
</dbReference>
<proteinExistence type="predicted"/>
<sequence>METSEKVAMLGLDRNNFGEILVTIFDHIHVNGEPHDRNVRAVGRRLECVRHGKWAPTTMASIVSETCNKFLCDLFPSGATVPDSCQRHIEEAEHLLNLDNDHEVLQELGKCICQTLAAEPQAGAILQEPDSLPSDDAVADFKSEDLTGINDFPGKLDRTRLAKLVEHIWVSNPSNRSIHYDPVADRFSCLAGGLREGLPGCRSVAEDLECLLGQVASHIETIKDAVVAKLQLGNASQAQVDKIKDTAELLSSYVDICINEVRSGQHEPAREVEQAIIAIKKVLSKNGQPVGGGRRCLFRQ</sequence>
<comment type="caution">
    <text evidence="1">The sequence shown here is derived from an EMBL/GenBank/DDBJ whole genome shotgun (WGS) entry which is preliminary data.</text>
</comment>
<reference evidence="1 2" key="1">
    <citation type="journal article" date="2024" name="Nat. Commun.">
        <title>Phylogenomics reveals the evolutionary origins of lichenization in chlorophyte algae.</title>
        <authorList>
            <person name="Puginier C."/>
            <person name="Libourel C."/>
            <person name="Otte J."/>
            <person name="Skaloud P."/>
            <person name="Haon M."/>
            <person name="Grisel S."/>
            <person name="Petersen M."/>
            <person name="Berrin J.G."/>
            <person name="Delaux P.M."/>
            <person name="Dal Grande F."/>
            <person name="Keller J."/>
        </authorList>
    </citation>
    <scope>NUCLEOTIDE SEQUENCE [LARGE SCALE GENOMIC DNA]</scope>
    <source>
        <strain evidence="1 2">SAG 2043</strain>
    </source>
</reference>
<dbReference type="EMBL" id="JALJOR010000029">
    <property type="protein sequence ID" value="KAK9802863.1"/>
    <property type="molecule type" value="Genomic_DNA"/>
</dbReference>
<gene>
    <name evidence="1" type="ORF">WJX72_012125</name>
</gene>
<evidence type="ECO:0000313" key="2">
    <source>
        <dbReference type="Proteomes" id="UP001489004"/>
    </source>
</evidence>
<organism evidence="1 2">
    <name type="scientific">[Myrmecia] bisecta</name>
    <dbReference type="NCBI Taxonomy" id="41462"/>
    <lineage>
        <taxon>Eukaryota</taxon>
        <taxon>Viridiplantae</taxon>
        <taxon>Chlorophyta</taxon>
        <taxon>core chlorophytes</taxon>
        <taxon>Trebouxiophyceae</taxon>
        <taxon>Trebouxiales</taxon>
        <taxon>Trebouxiaceae</taxon>
        <taxon>Myrmecia</taxon>
    </lineage>
</organism>
<accession>A0AAW1NYJ0</accession>
<name>A0AAW1NYJ0_9CHLO</name>
<protein>
    <submittedName>
        <fullName evidence="1">Uncharacterized protein</fullName>
    </submittedName>
</protein>